<dbReference type="AlphaFoldDB" id="A0A7K3VIV1"/>
<dbReference type="GO" id="GO:0003700">
    <property type="term" value="F:DNA-binding transcription factor activity"/>
    <property type="evidence" value="ECO:0007669"/>
    <property type="project" value="InterPro"/>
</dbReference>
<dbReference type="PANTHER" id="PTHR46796">
    <property type="entry name" value="HTH-TYPE TRANSCRIPTIONAL ACTIVATOR RHAS-RELATED"/>
    <property type="match status" value="1"/>
</dbReference>
<dbReference type="InterPro" id="IPR032783">
    <property type="entry name" value="AraC_lig"/>
</dbReference>
<dbReference type="PROSITE" id="PS00041">
    <property type="entry name" value="HTH_ARAC_FAMILY_1"/>
    <property type="match status" value="1"/>
</dbReference>
<evidence type="ECO:0000256" key="3">
    <source>
        <dbReference type="ARBA" id="ARBA00023163"/>
    </source>
</evidence>
<evidence type="ECO:0000259" key="4">
    <source>
        <dbReference type="PROSITE" id="PS01124"/>
    </source>
</evidence>
<evidence type="ECO:0000313" key="5">
    <source>
        <dbReference type="EMBL" id="NEK17096.1"/>
    </source>
</evidence>
<organism evidence="5 6">
    <name type="scientific">Rhizobium leguminosarum</name>
    <dbReference type="NCBI Taxonomy" id="384"/>
    <lineage>
        <taxon>Bacteria</taxon>
        <taxon>Pseudomonadati</taxon>
        <taxon>Pseudomonadota</taxon>
        <taxon>Alphaproteobacteria</taxon>
        <taxon>Hyphomicrobiales</taxon>
        <taxon>Rhizobiaceae</taxon>
        <taxon>Rhizobium/Agrobacterium group</taxon>
        <taxon>Rhizobium</taxon>
    </lineage>
</organism>
<dbReference type="SMART" id="SM00342">
    <property type="entry name" value="HTH_ARAC"/>
    <property type="match status" value="1"/>
</dbReference>
<dbReference type="SUPFAM" id="SSF46689">
    <property type="entry name" value="Homeodomain-like"/>
    <property type="match status" value="2"/>
</dbReference>
<name>A0A7K3VIV1_RHILE</name>
<dbReference type="PANTHER" id="PTHR46796:SF7">
    <property type="entry name" value="ARAC FAMILY TRANSCRIPTIONAL REGULATOR"/>
    <property type="match status" value="1"/>
</dbReference>
<feature type="domain" description="HTH araC/xylS-type" evidence="4">
    <location>
        <begin position="216"/>
        <end position="314"/>
    </location>
</feature>
<dbReference type="GO" id="GO:0043565">
    <property type="term" value="F:sequence-specific DNA binding"/>
    <property type="evidence" value="ECO:0007669"/>
    <property type="project" value="InterPro"/>
</dbReference>
<dbReference type="PRINTS" id="PR00032">
    <property type="entry name" value="HTHARAC"/>
</dbReference>
<dbReference type="Pfam" id="PF12833">
    <property type="entry name" value="HTH_18"/>
    <property type="match status" value="1"/>
</dbReference>
<proteinExistence type="predicted"/>
<reference evidence="5 6" key="1">
    <citation type="submission" date="2019-12" db="EMBL/GenBank/DDBJ databases">
        <title>Rhizobium genotypes associated with high levels of biological nitrogen fixation by grain legumes in a temperate-maritime cropping system.</title>
        <authorList>
            <person name="Maluk M."/>
            <person name="Francesc Ferrando Molina F."/>
            <person name="Lopez Del Egido L."/>
            <person name="Lafos M."/>
            <person name="Langarica-Fuentes A."/>
            <person name="Gebre Yohannes G."/>
            <person name="Young M.W."/>
            <person name="Martin P."/>
            <person name="Gantlett R."/>
            <person name="Kenicer G."/>
            <person name="Hawes C."/>
            <person name="Begg G.S."/>
            <person name="Quilliam R.S."/>
            <person name="Squire G.R."/>
            <person name="Poole P.S."/>
            <person name="Young P.W."/>
            <person name="Iannetta P.M."/>
            <person name="James E.K."/>
        </authorList>
    </citation>
    <scope>NUCLEOTIDE SEQUENCE [LARGE SCALE GENOMIC DNA]</scope>
    <source>
        <strain evidence="5 6">JHI54</strain>
    </source>
</reference>
<evidence type="ECO:0000313" key="6">
    <source>
        <dbReference type="Proteomes" id="UP000471705"/>
    </source>
</evidence>
<gene>
    <name evidence="5" type="ORF">GR257_19825</name>
</gene>
<evidence type="ECO:0000256" key="1">
    <source>
        <dbReference type="ARBA" id="ARBA00023015"/>
    </source>
</evidence>
<protein>
    <submittedName>
        <fullName evidence="5">Helix-turn-helix domain-containing protein</fullName>
    </submittedName>
</protein>
<accession>A0A7K3VIV1</accession>
<dbReference type="InterPro" id="IPR018060">
    <property type="entry name" value="HTH_AraC"/>
</dbReference>
<sequence>MLERLRYIRDSPKMTSDALSEILHLTTVESMVTGGFDAGGQWALRFPAPKSIKFFALTQGACWTQIDGEAPVRFKEGDVGLLTAQRPYTVSSDPSVTPLDAMALFSGRGRSFVTLGDGADCSYLGGHVLLDPTSGTLLSEALPPWLRIDGTTEQAGRFRWLLDELVTERTQRLPGNALVASQLAQLLFVQILRAQMNGNSRIPRGWLRALGDPRLAPAVQLMHEDPARSWHLDELARACAMSRSSFAARFTATAGIGPLGYLARWRIHIACKALRDDDLPVASVAALIGYSSQGAFSNAFKRATGLSPSLWRERQAGANAA</sequence>
<dbReference type="EMBL" id="WUFV01000012">
    <property type="protein sequence ID" value="NEK17096.1"/>
    <property type="molecule type" value="Genomic_DNA"/>
</dbReference>
<dbReference type="InterPro" id="IPR020449">
    <property type="entry name" value="Tscrpt_reg_AraC-type_HTH"/>
</dbReference>
<dbReference type="InterPro" id="IPR018062">
    <property type="entry name" value="HTH_AraC-typ_CS"/>
</dbReference>
<dbReference type="Pfam" id="PF12852">
    <property type="entry name" value="Cupin_6"/>
    <property type="match status" value="1"/>
</dbReference>
<dbReference type="InterPro" id="IPR009057">
    <property type="entry name" value="Homeodomain-like_sf"/>
</dbReference>
<keyword evidence="3" id="KW-0804">Transcription</keyword>
<evidence type="ECO:0000256" key="2">
    <source>
        <dbReference type="ARBA" id="ARBA00023125"/>
    </source>
</evidence>
<dbReference type="InterPro" id="IPR050204">
    <property type="entry name" value="AraC_XylS_family_regulators"/>
</dbReference>
<dbReference type="PROSITE" id="PS01124">
    <property type="entry name" value="HTH_ARAC_FAMILY_2"/>
    <property type="match status" value="1"/>
</dbReference>
<dbReference type="Proteomes" id="UP000471705">
    <property type="component" value="Unassembled WGS sequence"/>
</dbReference>
<keyword evidence="1" id="KW-0805">Transcription regulation</keyword>
<dbReference type="Gene3D" id="1.10.10.60">
    <property type="entry name" value="Homeodomain-like"/>
    <property type="match status" value="2"/>
</dbReference>
<comment type="caution">
    <text evidence="5">The sequence shown here is derived from an EMBL/GenBank/DDBJ whole genome shotgun (WGS) entry which is preliminary data.</text>
</comment>
<keyword evidence="2" id="KW-0238">DNA-binding</keyword>